<dbReference type="PANTHER" id="PTHR19433">
    <property type="entry name" value="T-CELL RECEPTOR ALPHA CHAIN V REGION-RELATED"/>
    <property type="match status" value="1"/>
</dbReference>
<keyword evidence="6" id="KW-1015">Disulfide bond</keyword>
<reference evidence="10" key="1">
    <citation type="submission" date="2025-08" db="UniProtKB">
        <authorList>
            <consortium name="Ensembl"/>
        </authorList>
    </citation>
    <scope>IDENTIFICATION</scope>
</reference>
<dbReference type="Pfam" id="PF07686">
    <property type="entry name" value="V-set"/>
    <property type="match status" value="1"/>
</dbReference>
<dbReference type="OMA" id="ADKTRCG"/>
<dbReference type="SUPFAM" id="SSF48726">
    <property type="entry name" value="Immunoglobulin"/>
    <property type="match status" value="2"/>
</dbReference>
<reference evidence="10" key="2">
    <citation type="submission" date="2025-09" db="UniProtKB">
        <authorList>
            <consortium name="Ensembl"/>
        </authorList>
    </citation>
    <scope>IDENTIFICATION</scope>
</reference>
<evidence type="ECO:0000256" key="7">
    <source>
        <dbReference type="ARBA" id="ARBA00023180"/>
    </source>
</evidence>
<keyword evidence="2" id="KW-1003">Cell membrane</keyword>
<evidence type="ECO:0000256" key="4">
    <source>
        <dbReference type="ARBA" id="ARBA00022859"/>
    </source>
</evidence>
<protein>
    <recommendedName>
        <fullName evidence="9">Ig-like domain-containing protein</fullName>
    </recommendedName>
</protein>
<feature type="domain" description="Ig-like" evidence="9">
    <location>
        <begin position="132"/>
        <end position="228"/>
    </location>
</feature>
<proteinExistence type="predicted"/>
<name>A0A3Q3VUA4_MOLML</name>
<keyword evidence="3 8" id="KW-0732">Signal</keyword>
<keyword evidence="7" id="KW-0325">Glycoprotein</keyword>
<keyword evidence="11" id="KW-1185">Reference proteome</keyword>
<dbReference type="InterPro" id="IPR052051">
    <property type="entry name" value="TCR_complex_component"/>
</dbReference>
<dbReference type="InterPro" id="IPR013106">
    <property type="entry name" value="Ig_V-set"/>
</dbReference>
<dbReference type="CDD" id="cd00099">
    <property type="entry name" value="IgV"/>
    <property type="match status" value="2"/>
</dbReference>
<dbReference type="GO" id="GO:0005886">
    <property type="term" value="C:plasma membrane"/>
    <property type="evidence" value="ECO:0007669"/>
    <property type="project" value="UniProtKB-SubCell"/>
</dbReference>
<evidence type="ECO:0000256" key="6">
    <source>
        <dbReference type="ARBA" id="ARBA00023157"/>
    </source>
</evidence>
<feature type="chain" id="PRO_5018787046" description="Ig-like domain-containing protein" evidence="8">
    <location>
        <begin position="18"/>
        <end position="295"/>
    </location>
</feature>
<dbReference type="InterPro" id="IPR013783">
    <property type="entry name" value="Ig-like_fold"/>
</dbReference>
<feature type="signal peptide" evidence="8">
    <location>
        <begin position="1"/>
        <end position="17"/>
    </location>
</feature>
<dbReference type="AlphaFoldDB" id="A0A3Q3VUA4"/>
<dbReference type="InterPro" id="IPR003599">
    <property type="entry name" value="Ig_sub"/>
</dbReference>
<dbReference type="Proteomes" id="UP000261620">
    <property type="component" value="Unplaced"/>
</dbReference>
<dbReference type="InterPro" id="IPR036179">
    <property type="entry name" value="Ig-like_dom_sf"/>
</dbReference>
<organism evidence="10 11">
    <name type="scientific">Mola mola</name>
    <name type="common">Ocean sunfish</name>
    <name type="synonym">Tetraodon mola</name>
    <dbReference type="NCBI Taxonomy" id="94237"/>
    <lineage>
        <taxon>Eukaryota</taxon>
        <taxon>Metazoa</taxon>
        <taxon>Chordata</taxon>
        <taxon>Craniata</taxon>
        <taxon>Vertebrata</taxon>
        <taxon>Euteleostomi</taxon>
        <taxon>Actinopterygii</taxon>
        <taxon>Neopterygii</taxon>
        <taxon>Teleostei</taxon>
        <taxon>Neoteleostei</taxon>
        <taxon>Acanthomorphata</taxon>
        <taxon>Eupercaria</taxon>
        <taxon>Tetraodontiformes</taxon>
        <taxon>Molidae</taxon>
        <taxon>Mola</taxon>
    </lineage>
</organism>
<evidence type="ECO:0000256" key="2">
    <source>
        <dbReference type="ARBA" id="ARBA00022475"/>
    </source>
</evidence>
<keyword evidence="5" id="KW-0472">Membrane</keyword>
<evidence type="ECO:0000259" key="9">
    <source>
        <dbReference type="PROSITE" id="PS50835"/>
    </source>
</evidence>
<evidence type="ECO:0000256" key="5">
    <source>
        <dbReference type="ARBA" id="ARBA00023136"/>
    </source>
</evidence>
<dbReference type="SMART" id="SM00409">
    <property type="entry name" value="IG"/>
    <property type="match status" value="2"/>
</dbReference>
<dbReference type="InterPro" id="IPR007110">
    <property type="entry name" value="Ig-like_dom"/>
</dbReference>
<dbReference type="PROSITE" id="PS50835">
    <property type="entry name" value="IG_LIKE"/>
    <property type="match status" value="1"/>
</dbReference>
<comment type="subcellular location">
    <subcellularLocation>
        <location evidence="1">Cell membrane</location>
    </subcellularLocation>
</comment>
<evidence type="ECO:0000313" key="11">
    <source>
        <dbReference type="Proteomes" id="UP000261620"/>
    </source>
</evidence>
<dbReference type="Ensembl" id="ENSMMOT00000005154.1">
    <property type="protein sequence ID" value="ENSMMOP00000005063.1"/>
    <property type="gene ID" value="ENSMMOG00000004038.1"/>
</dbReference>
<dbReference type="STRING" id="94237.ENSMMOP00000005063"/>
<dbReference type="GO" id="GO:0002376">
    <property type="term" value="P:immune system process"/>
    <property type="evidence" value="ECO:0007669"/>
    <property type="project" value="UniProtKB-KW"/>
</dbReference>
<evidence type="ECO:0000256" key="8">
    <source>
        <dbReference type="SAM" id="SignalP"/>
    </source>
</evidence>
<sequence>MIRRLAALILLSTLCKSQTSDISRQIPLTVANLGENFTMSCPESKDQTGLFFMYKMKFGYMADTVLTGSYRKSSLTGQFDSSRFAVTNIDGLYSLTITNVSKEDEATYFCQAGGVYAIEFTNGTVLIVKDQPNQQKSVHVQQTPKTGSVRTGELMTLQCSLLSKNEENKEECPGGHSVYWFRAGSGKSHPSVFYTHGQRSDEAQKRSCVYSLSKTMQESDVGTFYCAVDICGEILFGEGTKVQPRIIGYRKEETEKKKQDQENDANELCFKLVILNATCHWGLDCCGVSGGLSAT</sequence>
<evidence type="ECO:0000313" key="10">
    <source>
        <dbReference type="Ensembl" id="ENSMMOP00000005063.1"/>
    </source>
</evidence>
<evidence type="ECO:0000256" key="1">
    <source>
        <dbReference type="ARBA" id="ARBA00004236"/>
    </source>
</evidence>
<dbReference type="Gene3D" id="2.60.40.10">
    <property type="entry name" value="Immunoglobulins"/>
    <property type="match status" value="2"/>
</dbReference>
<dbReference type="PANTHER" id="PTHR19433:SF133">
    <property type="entry name" value="IMMUNE-TYPE RECEPTOR 5 PRECURSOR-RELATED"/>
    <property type="match status" value="1"/>
</dbReference>
<keyword evidence="4" id="KW-0391">Immunity</keyword>
<dbReference type="GO" id="GO:0009617">
    <property type="term" value="P:response to bacterium"/>
    <property type="evidence" value="ECO:0007669"/>
    <property type="project" value="TreeGrafter"/>
</dbReference>
<accession>A0A3Q3VUA4</accession>
<evidence type="ECO:0000256" key="3">
    <source>
        <dbReference type="ARBA" id="ARBA00022729"/>
    </source>
</evidence>